<evidence type="ECO:0000256" key="1">
    <source>
        <dbReference type="SAM" id="MobiDB-lite"/>
    </source>
</evidence>
<accession>A0AAN8P2T1</accession>
<reference evidence="2 3" key="1">
    <citation type="submission" date="2023-10" db="EMBL/GenBank/DDBJ databases">
        <title>Genomes of two closely related lineages of the louse Polyplax serrata with different host specificities.</title>
        <authorList>
            <person name="Martinu J."/>
            <person name="Tarabai H."/>
            <person name="Stefka J."/>
            <person name="Hypsa V."/>
        </authorList>
    </citation>
    <scope>NUCLEOTIDE SEQUENCE [LARGE SCALE GENOMIC DNA]</scope>
    <source>
        <strain evidence="2">HR10_N</strain>
    </source>
</reference>
<feature type="region of interest" description="Disordered" evidence="1">
    <location>
        <begin position="1"/>
        <end position="26"/>
    </location>
</feature>
<organism evidence="2 3">
    <name type="scientific">Polyplax serrata</name>
    <name type="common">Common mouse louse</name>
    <dbReference type="NCBI Taxonomy" id="468196"/>
    <lineage>
        <taxon>Eukaryota</taxon>
        <taxon>Metazoa</taxon>
        <taxon>Ecdysozoa</taxon>
        <taxon>Arthropoda</taxon>
        <taxon>Hexapoda</taxon>
        <taxon>Insecta</taxon>
        <taxon>Pterygota</taxon>
        <taxon>Neoptera</taxon>
        <taxon>Paraneoptera</taxon>
        <taxon>Psocodea</taxon>
        <taxon>Troctomorpha</taxon>
        <taxon>Phthiraptera</taxon>
        <taxon>Anoplura</taxon>
        <taxon>Polyplacidae</taxon>
        <taxon>Polyplax</taxon>
    </lineage>
</organism>
<sequence>MEKEEVRVVKKNGGQRRKNLGGGRGGVQGPCGWLRNEGFQAEAFPLTKKKHVAVKLNIKHVTPGTSMGIPLILIIIWGIVKALTPIDEETALAGGFKLRRAINNIYFNSYKSTQSYTKQNK</sequence>
<name>A0AAN8P2T1_POLSC</name>
<evidence type="ECO:0000313" key="3">
    <source>
        <dbReference type="Proteomes" id="UP001372834"/>
    </source>
</evidence>
<proteinExistence type="predicted"/>
<evidence type="ECO:0000313" key="2">
    <source>
        <dbReference type="EMBL" id="KAK6629140.1"/>
    </source>
</evidence>
<dbReference type="Proteomes" id="UP001372834">
    <property type="component" value="Unassembled WGS sequence"/>
</dbReference>
<dbReference type="EMBL" id="JAWJWE010000036">
    <property type="protein sequence ID" value="KAK6629140.1"/>
    <property type="molecule type" value="Genomic_DNA"/>
</dbReference>
<protein>
    <submittedName>
        <fullName evidence="2">Uncharacterized protein</fullName>
    </submittedName>
</protein>
<feature type="compositionally biased region" description="Basic residues" evidence="1">
    <location>
        <begin position="9"/>
        <end position="19"/>
    </location>
</feature>
<dbReference type="AlphaFoldDB" id="A0AAN8P2T1"/>
<comment type="caution">
    <text evidence="2">The sequence shown here is derived from an EMBL/GenBank/DDBJ whole genome shotgun (WGS) entry which is preliminary data.</text>
</comment>
<gene>
    <name evidence="2" type="ORF">RUM43_002957</name>
</gene>